<dbReference type="OrthoDB" id="64353at2759"/>
<dbReference type="InterPro" id="IPR019417">
    <property type="entry name" value="DUF2415"/>
</dbReference>
<name>A0A1Y2DUX9_9PEZI</name>
<evidence type="ECO:0000256" key="1">
    <source>
        <dbReference type="SAM" id="MobiDB-lite"/>
    </source>
</evidence>
<dbReference type="STRING" id="1141098.A0A1Y2DUX9"/>
<dbReference type="Gene3D" id="2.130.10.10">
    <property type="entry name" value="YVTN repeat-like/Quinoprotein amine dehydrogenase"/>
    <property type="match status" value="1"/>
</dbReference>
<evidence type="ECO:0000259" key="2">
    <source>
        <dbReference type="Pfam" id="PF10313"/>
    </source>
</evidence>
<keyword evidence="4" id="KW-1185">Reference proteome</keyword>
<dbReference type="SUPFAM" id="SSF50978">
    <property type="entry name" value="WD40 repeat-like"/>
    <property type="match status" value="1"/>
</dbReference>
<dbReference type="Pfam" id="PF10313">
    <property type="entry name" value="DUF2415"/>
    <property type="match status" value="1"/>
</dbReference>
<evidence type="ECO:0000313" key="4">
    <source>
        <dbReference type="Proteomes" id="UP000193689"/>
    </source>
</evidence>
<dbReference type="PANTHER" id="PTHR43991:SF9">
    <property type="entry name" value="DUF2415 DOMAIN-CONTAINING PROTEIN"/>
    <property type="match status" value="1"/>
</dbReference>
<feature type="domain" description="DUF2415" evidence="2">
    <location>
        <begin position="350"/>
        <end position="388"/>
    </location>
</feature>
<sequence>MAVDLEEASYWPTENLILKTGRKRFRVAIEPLHWQLRSLLSAEGNDTIYFPAGVNNTHITRLDTRTRETETIKILSFYPRCLVAKGGWICCGGELGEFAVIRDVGQMEGHEEGNPSGSAVDDALSNDFRFHLSSLSSPPGSDPSFTQFSRDMFNMLERRLNGPAKTWTVSNHKFGTERVNCITIWQPPKSSSPFPAGPGNYATPVAVLANNDKTVTFVGLQDCECLDELQYPDCVNRGVLSPDGTMLASICDDPFLYIHVRRVVSRGKTGEVFEWKMLPPIRLKSQRKDDSSDCRGSFAASFSPSGRYLAVGTQYGTISIFDVAALRDPDNTDPMVTFFNAAQFPQDEAAVRDMAFCPGPYDLLVWTEHRGRVGIADARTRFTQRQIISLSNHDDLEHLAVNDRNTIDPRLLEHRSERNMTTGPGSSSHLSSLLNQTSSPRPLPNPEPSDATDRLNHPFTPEETAILEAVQNDRRRREAREAREQRDHQVARGSAAWRSSVWAERVSVPSSSMTSLRSTVDQEDREADLRALGIYRDIAHTLRQQREALTRVLDRERNRDARDLHRQATTNQSNIDQDRERRAPTPRRRSSIMQALTQNVDNFAQVLNRTQAPGDNETSGSRDSSGPWVSSRLTAGWADLAALYDIGTESSNPNEGTRAESSRARRAIPVISDVWNDDLGGFGIRRNNARTHRDHNQHADDTAGLTWSEDGQILYIGAEDGIYEFHINLQGRKVFPDMTLR</sequence>
<feature type="region of interest" description="Disordered" evidence="1">
    <location>
        <begin position="410"/>
        <end position="457"/>
    </location>
</feature>
<dbReference type="Proteomes" id="UP000193689">
    <property type="component" value="Unassembled WGS sequence"/>
</dbReference>
<dbReference type="GeneID" id="63770430"/>
<feature type="compositionally biased region" description="Low complexity" evidence="1">
    <location>
        <begin position="426"/>
        <end position="439"/>
    </location>
</feature>
<feature type="region of interest" description="Disordered" evidence="1">
    <location>
        <begin position="469"/>
        <end position="494"/>
    </location>
</feature>
<dbReference type="InterPro" id="IPR015943">
    <property type="entry name" value="WD40/YVTN_repeat-like_dom_sf"/>
</dbReference>
<comment type="caution">
    <text evidence="3">The sequence shown here is derived from an EMBL/GenBank/DDBJ whole genome shotgun (WGS) entry which is preliminary data.</text>
</comment>
<evidence type="ECO:0000313" key="3">
    <source>
        <dbReference type="EMBL" id="ORY62946.1"/>
    </source>
</evidence>
<dbReference type="InParanoid" id="A0A1Y2DUX9"/>
<dbReference type="SMART" id="SM00320">
    <property type="entry name" value="WD40"/>
    <property type="match status" value="3"/>
</dbReference>
<dbReference type="InterPro" id="IPR036322">
    <property type="entry name" value="WD40_repeat_dom_sf"/>
</dbReference>
<accession>A0A1Y2DUX9</accession>
<feature type="compositionally biased region" description="Basic and acidic residues" evidence="1">
    <location>
        <begin position="471"/>
        <end position="490"/>
    </location>
</feature>
<reference evidence="3 4" key="1">
    <citation type="submission" date="2016-07" db="EMBL/GenBank/DDBJ databases">
        <title>Pervasive Adenine N6-methylation of Active Genes in Fungi.</title>
        <authorList>
            <consortium name="DOE Joint Genome Institute"/>
            <person name="Mondo S.J."/>
            <person name="Dannebaum R.O."/>
            <person name="Kuo R.C."/>
            <person name="Labutti K."/>
            <person name="Haridas S."/>
            <person name="Kuo A."/>
            <person name="Salamov A."/>
            <person name="Ahrendt S.R."/>
            <person name="Lipzen A."/>
            <person name="Sullivan W."/>
            <person name="Andreopoulos W.B."/>
            <person name="Clum A."/>
            <person name="Lindquist E."/>
            <person name="Daum C."/>
            <person name="Ramamoorthy G.K."/>
            <person name="Gryganskyi A."/>
            <person name="Culley D."/>
            <person name="Magnuson J.K."/>
            <person name="James T.Y."/>
            <person name="O'Malley M.A."/>
            <person name="Stajich J.E."/>
            <person name="Spatafora J.W."/>
            <person name="Visel A."/>
            <person name="Grigoriev I.V."/>
        </authorList>
    </citation>
    <scope>NUCLEOTIDE SEQUENCE [LARGE SCALE GENOMIC DNA]</scope>
    <source>
        <strain evidence="3 4">CBS 129021</strain>
    </source>
</reference>
<dbReference type="EMBL" id="MCFJ01000008">
    <property type="protein sequence ID" value="ORY62946.1"/>
    <property type="molecule type" value="Genomic_DNA"/>
</dbReference>
<gene>
    <name evidence="3" type="ORF">BCR38DRAFT_218051</name>
</gene>
<dbReference type="RefSeq" id="XP_040714603.1">
    <property type="nucleotide sequence ID" value="XM_040854218.1"/>
</dbReference>
<dbReference type="InterPro" id="IPR001680">
    <property type="entry name" value="WD40_rpt"/>
</dbReference>
<organism evidence="3 4">
    <name type="scientific">Pseudomassariella vexata</name>
    <dbReference type="NCBI Taxonomy" id="1141098"/>
    <lineage>
        <taxon>Eukaryota</taxon>
        <taxon>Fungi</taxon>
        <taxon>Dikarya</taxon>
        <taxon>Ascomycota</taxon>
        <taxon>Pezizomycotina</taxon>
        <taxon>Sordariomycetes</taxon>
        <taxon>Xylariomycetidae</taxon>
        <taxon>Amphisphaeriales</taxon>
        <taxon>Pseudomassariaceae</taxon>
        <taxon>Pseudomassariella</taxon>
    </lineage>
</organism>
<dbReference type="AlphaFoldDB" id="A0A1Y2DUX9"/>
<feature type="region of interest" description="Disordered" evidence="1">
    <location>
        <begin position="559"/>
        <end position="589"/>
    </location>
</feature>
<dbReference type="PANTHER" id="PTHR43991">
    <property type="entry name" value="WD REPEAT PROTEIN (AFU_ORTHOLOGUE AFUA_8G05640)-RELATED"/>
    <property type="match status" value="1"/>
</dbReference>
<protein>
    <recommendedName>
        <fullName evidence="2">DUF2415 domain-containing protein</fullName>
    </recommendedName>
</protein>
<proteinExistence type="predicted"/>